<evidence type="ECO:0008006" key="4">
    <source>
        <dbReference type="Google" id="ProtNLM"/>
    </source>
</evidence>
<dbReference type="PANTHER" id="PTHR47485:SF1">
    <property type="entry name" value="THYLAKOID LUMENAL 17.4 KDA PROTEIN, CHLOROPLASTIC"/>
    <property type="match status" value="1"/>
</dbReference>
<dbReference type="EMBL" id="BMRE01000012">
    <property type="protein sequence ID" value="GGU38738.1"/>
    <property type="molecule type" value="Genomic_DNA"/>
</dbReference>
<protein>
    <recommendedName>
        <fullName evidence="4">Pentapeptide repeat-containing protein</fullName>
    </recommendedName>
</protein>
<keyword evidence="3" id="KW-1185">Reference proteome</keyword>
<sequence>MTVAEAITALTALGALVFTGLSLNATRDQVAAAHRQNAVAEQGQLTDRYSRSVEQLDRTGPDHLQGRLGAIYALERLAKDSPRDQPTIVEVLSAFVRTNRARASSDSHVSKCPEPVALPPDAKAALTVLGRRDTGQDKGARTDLTSACLNGLDLRNLPLHNVDLSFSDLHGSILNGTGYRNLRLRRANLEKADLGRADLTSIADLTGANLRGADLSGALLREADLEKADLSGAVLTRADLSKARLVFADFRGANLTDAQCIGADLSSADLSGAVLSRTLLRDANLRAAALRSADLRGANLTGALHNDDTDVRDALTDPSTVDKWW</sequence>
<dbReference type="Gene3D" id="2.160.20.80">
    <property type="entry name" value="E3 ubiquitin-protein ligase SopA"/>
    <property type="match status" value="1"/>
</dbReference>
<keyword evidence="1" id="KW-0677">Repeat</keyword>
<dbReference type="InterPro" id="IPR001646">
    <property type="entry name" value="5peptide_repeat"/>
</dbReference>
<organism evidence="2 3">
    <name type="scientific">Lentzea flava</name>
    <dbReference type="NCBI Taxonomy" id="103732"/>
    <lineage>
        <taxon>Bacteria</taxon>
        <taxon>Bacillati</taxon>
        <taxon>Actinomycetota</taxon>
        <taxon>Actinomycetes</taxon>
        <taxon>Pseudonocardiales</taxon>
        <taxon>Pseudonocardiaceae</taxon>
        <taxon>Lentzea</taxon>
    </lineage>
</organism>
<dbReference type="SUPFAM" id="SSF141571">
    <property type="entry name" value="Pentapeptide repeat-like"/>
    <property type="match status" value="1"/>
</dbReference>
<evidence type="ECO:0000313" key="2">
    <source>
        <dbReference type="EMBL" id="GGU38738.1"/>
    </source>
</evidence>
<proteinExistence type="predicted"/>
<gene>
    <name evidence="2" type="ORF">GCM10010178_33850</name>
</gene>
<name>A0ABQ2UKA4_9PSEU</name>
<comment type="caution">
    <text evidence="2">The sequence shown here is derived from an EMBL/GenBank/DDBJ whole genome shotgun (WGS) entry which is preliminary data.</text>
</comment>
<evidence type="ECO:0000256" key="1">
    <source>
        <dbReference type="ARBA" id="ARBA00022737"/>
    </source>
</evidence>
<dbReference type="Pfam" id="PF00805">
    <property type="entry name" value="Pentapeptide"/>
    <property type="match status" value="3"/>
</dbReference>
<dbReference type="Proteomes" id="UP000649573">
    <property type="component" value="Unassembled WGS sequence"/>
</dbReference>
<reference evidence="3" key="1">
    <citation type="journal article" date="2019" name="Int. J. Syst. Evol. Microbiol.">
        <title>The Global Catalogue of Microorganisms (GCM) 10K type strain sequencing project: providing services to taxonomists for standard genome sequencing and annotation.</title>
        <authorList>
            <consortium name="The Broad Institute Genomics Platform"/>
            <consortium name="The Broad Institute Genome Sequencing Center for Infectious Disease"/>
            <person name="Wu L."/>
            <person name="Ma J."/>
        </authorList>
    </citation>
    <scope>NUCLEOTIDE SEQUENCE [LARGE SCALE GENOMIC DNA]</scope>
    <source>
        <strain evidence="3">JCM 3296</strain>
    </source>
</reference>
<dbReference type="PANTHER" id="PTHR47485">
    <property type="entry name" value="THYLAKOID LUMENAL 17.4 KDA PROTEIN, CHLOROPLASTIC"/>
    <property type="match status" value="1"/>
</dbReference>
<accession>A0ABQ2UKA4</accession>
<evidence type="ECO:0000313" key="3">
    <source>
        <dbReference type="Proteomes" id="UP000649573"/>
    </source>
</evidence>